<gene>
    <name evidence="1" type="ORF">ACFSJF_11480</name>
</gene>
<dbReference type="Proteomes" id="UP001597383">
    <property type="component" value="Unassembled WGS sequence"/>
</dbReference>
<protein>
    <recommendedName>
        <fullName evidence="3">Nuclear transport factor 2 family protein</fullName>
    </recommendedName>
</protein>
<evidence type="ECO:0000313" key="2">
    <source>
        <dbReference type="Proteomes" id="UP001597383"/>
    </source>
</evidence>
<dbReference type="EMBL" id="JBHUHQ010000016">
    <property type="protein sequence ID" value="MFD2044892.1"/>
    <property type="molecule type" value="Genomic_DNA"/>
</dbReference>
<dbReference type="Gene3D" id="3.10.450.50">
    <property type="match status" value="1"/>
</dbReference>
<sequence length="132" mass="15068">MTDHSVEVFCEESCGNAPKKLLLKDFTIAFANNDYLYMENHTTDDICWNIVGDKRIQGKEQFLKAAEQIKEQQVIELHISNIITHGKLAAVNGRLNLENDICYEICDIYLFSSSGKDAKIKEITSYIIKVFC</sequence>
<keyword evidence="2" id="KW-1185">Reference proteome</keyword>
<evidence type="ECO:0008006" key="3">
    <source>
        <dbReference type="Google" id="ProtNLM"/>
    </source>
</evidence>
<comment type="caution">
    <text evidence="1">The sequence shown here is derived from an EMBL/GenBank/DDBJ whole genome shotgun (WGS) entry which is preliminary data.</text>
</comment>
<evidence type="ECO:0000313" key="1">
    <source>
        <dbReference type="EMBL" id="MFD2044892.1"/>
    </source>
</evidence>
<accession>A0ABW4W2W5</accession>
<proteinExistence type="predicted"/>
<name>A0ABW4W2W5_9BACI</name>
<reference evidence="2" key="1">
    <citation type="journal article" date="2019" name="Int. J. Syst. Evol. Microbiol.">
        <title>The Global Catalogue of Microorganisms (GCM) 10K type strain sequencing project: providing services to taxonomists for standard genome sequencing and annotation.</title>
        <authorList>
            <consortium name="The Broad Institute Genomics Platform"/>
            <consortium name="The Broad Institute Genome Sequencing Center for Infectious Disease"/>
            <person name="Wu L."/>
            <person name="Ma J."/>
        </authorList>
    </citation>
    <scope>NUCLEOTIDE SEQUENCE [LARGE SCALE GENOMIC DNA]</scope>
    <source>
        <strain evidence="2">R28</strain>
    </source>
</reference>
<dbReference type="RefSeq" id="WP_377557490.1">
    <property type="nucleotide sequence ID" value="NZ_JBHUHQ010000016.1"/>
</dbReference>
<dbReference type="InterPro" id="IPR032710">
    <property type="entry name" value="NTF2-like_dom_sf"/>
</dbReference>
<organism evidence="1 2">
    <name type="scientific">Ornithinibacillus salinisoli</name>
    <dbReference type="NCBI Taxonomy" id="1848459"/>
    <lineage>
        <taxon>Bacteria</taxon>
        <taxon>Bacillati</taxon>
        <taxon>Bacillota</taxon>
        <taxon>Bacilli</taxon>
        <taxon>Bacillales</taxon>
        <taxon>Bacillaceae</taxon>
        <taxon>Ornithinibacillus</taxon>
    </lineage>
</organism>
<dbReference type="SUPFAM" id="SSF54427">
    <property type="entry name" value="NTF2-like"/>
    <property type="match status" value="1"/>
</dbReference>